<dbReference type="Proteomes" id="UP001266305">
    <property type="component" value="Unassembled WGS sequence"/>
</dbReference>
<organism evidence="1 2">
    <name type="scientific">Saguinus oedipus</name>
    <name type="common">Cotton-top tamarin</name>
    <name type="synonym">Oedipomidas oedipus</name>
    <dbReference type="NCBI Taxonomy" id="9490"/>
    <lineage>
        <taxon>Eukaryota</taxon>
        <taxon>Metazoa</taxon>
        <taxon>Chordata</taxon>
        <taxon>Craniata</taxon>
        <taxon>Vertebrata</taxon>
        <taxon>Euteleostomi</taxon>
        <taxon>Mammalia</taxon>
        <taxon>Eutheria</taxon>
        <taxon>Euarchontoglires</taxon>
        <taxon>Primates</taxon>
        <taxon>Haplorrhini</taxon>
        <taxon>Platyrrhini</taxon>
        <taxon>Cebidae</taxon>
        <taxon>Callitrichinae</taxon>
        <taxon>Saguinus</taxon>
    </lineage>
</organism>
<comment type="caution">
    <text evidence="1">The sequence shown here is derived from an EMBL/GenBank/DDBJ whole genome shotgun (WGS) entry which is preliminary data.</text>
</comment>
<accession>A0ABQ9UVK2</accession>
<evidence type="ECO:0000313" key="1">
    <source>
        <dbReference type="EMBL" id="KAK2101067.1"/>
    </source>
</evidence>
<sequence length="73" mass="7834">MRQEDETVNKAADCVTVTQRMPLPASGLSSAAAPISTQVFVAQSPAQPVYSSPYSIANYNTWAVTDHFSIAML</sequence>
<reference evidence="1 2" key="1">
    <citation type="submission" date="2023-05" db="EMBL/GenBank/DDBJ databases">
        <title>B98-5 Cell Line De Novo Hybrid Assembly: An Optical Mapping Approach.</title>
        <authorList>
            <person name="Kananen K."/>
            <person name="Auerbach J.A."/>
            <person name="Kautto E."/>
            <person name="Blachly J.S."/>
        </authorList>
    </citation>
    <scope>NUCLEOTIDE SEQUENCE [LARGE SCALE GENOMIC DNA]</scope>
    <source>
        <strain evidence="1">B95-8</strain>
        <tissue evidence="1">Cell line</tissue>
    </source>
</reference>
<keyword evidence="2" id="KW-1185">Reference proteome</keyword>
<protein>
    <submittedName>
        <fullName evidence="1">Uncharacterized protein</fullName>
    </submittedName>
</protein>
<proteinExistence type="predicted"/>
<evidence type="ECO:0000313" key="2">
    <source>
        <dbReference type="Proteomes" id="UP001266305"/>
    </source>
</evidence>
<dbReference type="EMBL" id="JASSZA010000010">
    <property type="protein sequence ID" value="KAK2101067.1"/>
    <property type="molecule type" value="Genomic_DNA"/>
</dbReference>
<gene>
    <name evidence="1" type="ORF">P7K49_022415</name>
</gene>
<name>A0ABQ9UVK2_SAGOE</name>